<evidence type="ECO:0000259" key="1">
    <source>
        <dbReference type="Pfam" id="PF22562"/>
    </source>
</evidence>
<evidence type="ECO:0000313" key="3">
    <source>
        <dbReference type="Proteomes" id="UP000521943"/>
    </source>
</evidence>
<comment type="caution">
    <text evidence="2">The sequence shown here is derived from an EMBL/GenBank/DDBJ whole genome shotgun (WGS) entry which is preliminary data.</text>
</comment>
<accession>A0A8H6HSS2</accession>
<dbReference type="AlphaFoldDB" id="A0A8H6HSS2"/>
<sequence>MNVEGEGEGKTEYEEVELTKCLDGLLGTEALEYACPACAKNVADEVRVVPRSVGRTAKKFQLVNWVPAKLDIPIILPPDNVLEFTEAHLGTGLKDGEEPLPEDTGNASAGGGCRSSMRLRWSSCRLMGFPLVWCQKALMATGNADAEAAMGWLFEHMEDADIDCPIVVKAGSGGAGGGAEPSARWWGC</sequence>
<dbReference type="OrthoDB" id="3243450at2759"/>
<name>A0A8H6HSS2_9AGAR</name>
<dbReference type="Proteomes" id="UP000521943">
    <property type="component" value="Unassembled WGS sequence"/>
</dbReference>
<organism evidence="2 3">
    <name type="scientific">Ephemerocybe angulata</name>
    <dbReference type="NCBI Taxonomy" id="980116"/>
    <lineage>
        <taxon>Eukaryota</taxon>
        <taxon>Fungi</taxon>
        <taxon>Dikarya</taxon>
        <taxon>Basidiomycota</taxon>
        <taxon>Agaricomycotina</taxon>
        <taxon>Agaricomycetes</taxon>
        <taxon>Agaricomycetidae</taxon>
        <taxon>Agaricales</taxon>
        <taxon>Agaricineae</taxon>
        <taxon>Psathyrellaceae</taxon>
        <taxon>Ephemerocybe</taxon>
    </lineage>
</organism>
<dbReference type="Pfam" id="PF22562">
    <property type="entry name" value="UBA_7"/>
    <property type="match status" value="1"/>
</dbReference>
<dbReference type="InterPro" id="IPR015940">
    <property type="entry name" value="UBA"/>
</dbReference>
<evidence type="ECO:0000313" key="2">
    <source>
        <dbReference type="EMBL" id="KAF6752096.1"/>
    </source>
</evidence>
<reference evidence="2 3" key="1">
    <citation type="submission" date="2020-07" db="EMBL/GenBank/DDBJ databases">
        <title>Comparative genomics of pyrophilous fungi reveals a link between fire events and developmental genes.</title>
        <authorList>
            <consortium name="DOE Joint Genome Institute"/>
            <person name="Steindorff A.S."/>
            <person name="Carver A."/>
            <person name="Calhoun S."/>
            <person name="Stillman K."/>
            <person name="Liu H."/>
            <person name="Lipzen A."/>
            <person name="Pangilinan J."/>
            <person name="Labutti K."/>
            <person name="Bruns T.D."/>
            <person name="Grigoriev I.V."/>
        </authorList>
    </citation>
    <scope>NUCLEOTIDE SEQUENCE [LARGE SCALE GENOMIC DNA]</scope>
    <source>
        <strain evidence="2 3">CBS 144469</strain>
    </source>
</reference>
<gene>
    <name evidence="2" type="ORF">DFP72DRAFT_1171915</name>
</gene>
<protein>
    <recommendedName>
        <fullName evidence="1">UBA domain-containing protein</fullName>
    </recommendedName>
</protein>
<feature type="domain" description="UBA" evidence="1">
    <location>
        <begin position="127"/>
        <end position="163"/>
    </location>
</feature>
<dbReference type="Gene3D" id="1.10.8.10">
    <property type="entry name" value="DNA helicase RuvA subunit, C-terminal domain"/>
    <property type="match status" value="1"/>
</dbReference>
<keyword evidence="3" id="KW-1185">Reference proteome</keyword>
<dbReference type="EMBL" id="JACGCI010000046">
    <property type="protein sequence ID" value="KAF6752096.1"/>
    <property type="molecule type" value="Genomic_DNA"/>
</dbReference>
<dbReference type="InterPro" id="IPR009060">
    <property type="entry name" value="UBA-like_sf"/>
</dbReference>
<proteinExistence type="predicted"/>
<dbReference type="SUPFAM" id="SSF46934">
    <property type="entry name" value="UBA-like"/>
    <property type="match status" value="1"/>
</dbReference>